<protein>
    <submittedName>
        <fullName evidence="2">Uncharacterized protein</fullName>
    </submittedName>
</protein>
<organism evidence="2 3">
    <name type="scientific">Tritrichomonas foetus</name>
    <dbReference type="NCBI Taxonomy" id="1144522"/>
    <lineage>
        <taxon>Eukaryota</taxon>
        <taxon>Metamonada</taxon>
        <taxon>Parabasalia</taxon>
        <taxon>Tritrichomonadida</taxon>
        <taxon>Tritrichomonadidae</taxon>
        <taxon>Tritrichomonas</taxon>
    </lineage>
</organism>
<dbReference type="AlphaFoldDB" id="A0A1J4KTA4"/>
<dbReference type="Proteomes" id="UP000179807">
    <property type="component" value="Unassembled WGS sequence"/>
</dbReference>
<accession>A0A1J4KTA4</accession>
<comment type="caution">
    <text evidence="2">The sequence shown here is derived from an EMBL/GenBank/DDBJ whole genome shotgun (WGS) entry which is preliminary data.</text>
</comment>
<keyword evidence="1" id="KW-0175">Coiled coil</keyword>
<gene>
    <name evidence="2" type="ORF">TRFO_03426</name>
</gene>
<name>A0A1J4KTA4_9EUKA</name>
<keyword evidence="3" id="KW-1185">Reference proteome</keyword>
<feature type="coiled-coil region" evidence="1">
    <location>
        <begin position="278"/>
        <end position="305"/>
    </location>
</feature>
<dbReference type="RefSeq" id="XP_068366156.1">
    <property type="nucleotide sequence ID" value="XM_068491284.1"/>
</dbReference>
<reference evidence="2" key="1">
    <citation type="submission" date="2016-10" db="EMBL/GenBank/DDBJ databases">
        <authorList>
            <person name="Benchimol M."/>
            <person name="Almeida L.G."/>
            <person name="Vasconcelos A.T."/>
            <person name="Perreira-Neves A."/>
            <person name="Rosa I.A."/>
            <person name="Tasca T."/>
            <person name="Bogo M.R."/>
            <person name="de Souza W."/>
        </authorList>
    </citation>
    <scope>NUCLEOTIDE SEQUENCE [LARGE SCALE GENOMIC DNA]</scope>
    <source>
        <strain evidence="2">K</strain>
    </source>
</reference>
<dbReference type="EMBL" id="MLAK01000549">
    <property type="protein sequence ID" value="OHT13020.1"/>
    <property type="molecule type" value="Genomic_DNA"/>
</dbReference>
<evidence type="ECO:0000313" key="3">
    <source>
        <dbReference type="Proteomes" id="UP000179807"/>
    </source>
</evidence>
<proteinExistence type="predicted"/>
<sequence>MNLVEYDDSLARISFLERKISERQKAINDMEKTIAEYLGKIEEKKIILRETNEKRNKLFSKLYAYRKAIRLSSKSPKSLVDYTKELFDKQNMKIFNIENEIERSNEIIQKLQVYAAESKKIIRELHIPEFGSDLLVYDFNQSLTIDKDLIKKLNGIEFSKDELIEKQKLKFQLQKEIPEKPKIVEDFRPKMSTIKRKPSREMKDAISFDSHYLNKTTSFANKILRKHQNYSIPQINISSEKAYESSNTIKKLNNSMKRIDLEKVQKVKLFEGAYKPQINKLRKKYAISKRNIKKNQKELAELKLDLPEQYCSREGLLKWRDQLLRRRDYLRNELSAQIKREKMQLQDRKTITKARVSHLMHILNDNSYIK</sequence>
<dbReference type="VEuPathDB" id="TrichDB:TRFO_03426"/>
<evidence type="ECO:0000256" key="1">
    <source>
        <dbReference type="SAM" id="Coils"/>
    </source>
</evidence>
<dbReference type="GeneID" id="94825988"/>
<evidence type="ECO:0000313" key="2">
    <source>
        <dbReference type="EMBL" id="OHT13020.1"/>
    </source>
</evidence>